<organism evidence="3 4">
    <name type="scientific">Symbiodinium microadriaticum</name>
    <name type="common">Dinoflagellate</name>
    <name type="synonym">Zooxanthella microadriatica</name>
    <dbReference type="NCBI Taxonomy" id="2951"/>
    <lineage>
        <taxon>Eukaryota</taxon>
        <taxon>Sar</taxon>
        <taxon>Alveolata</taxon>
        <taxon>Dinophyceae</taxon>
        <taxon>Suessiales</taxon>
        <taxon>Symbiodiniaceae</taxon>
        <taxon>Symbiodinium</taxon>
    </lineage>
</organism>
<dbReference type="PANTHER" id="PTHR47447">
    <property type="entry name" value="OS03G0856100 PROTEIN"/>
    <property type="match status" value="1"/>
</dbReference>
<sequence>MRAERVDKAKVSAARRDESQDRATVRQIVQEIVSNGQLYEAEAWADVLGTSAGDVIHASLVRGWAQVEDIDRALHWWQVLRDAGKEPAQDAGVALIQALGRRGDLATAESLLNDLSFCMPGSALQFESLRLTPATAKKRKTAEGLYQQLPCARHWLQLMSDHGREPDGSSYLAILEGFAKVHRSDLAQNWWDLMIERGVEPQGGHYDAMMNAQRPDSFRPAHSWFLRLADAGVVPQVRSYCAVIERAPSESLALSWFNKMVRHGYAQGPQAISRCATPSRAVEWLRTMELEFNCQPDLACYNIVLNAGARAQGSRFDAEALLREMSQRRIRPDAFTFNTLVSSAARTGNDEVELFLGTRPALLGLRRRPGPEAMEVAVPGPVPPEEAPDGFVAKRLDVEAPGHVEVPGEHAEAASAAPLGQDMVTYHLTMVDGSETELSLSQAASVFDACVAAAEARDMPAGRLRLVVRGQDQPLPICREKKLCDVTGGETDLLGVISRAYVLGPGTDKCETAHFEHYPLSAYASESVDAEGIDMELIEGQRVKGSSGRRPDGVLFGGLGYPSLDGGRLLMRVLIHNTSYAFGIGIGSADATVTKDPEHDLHFLGLYHGGHSTNVCAYARRTHSCGGTGAWRASTKLAVLLDLENGTMQCYQDLQPFGKKVTIKRDKYWPMVVLWNEVDDVSIAVDYL</sequence>
<keyword evidence="1" id="KW-0677">Repeat</keyword>
<dbReference type="AlphaFoldDB" id="A0A1Q9D735"/>
<reference evidence="3 4" key="1">
    <citation type="submission" date="2016-02" db="EMBL/GenBank/DDBJ databases">
        <title>Genome analysis of coral dinoflagellate symbionts highlights evolutionary adaptations to a symbiotic lifestyle.</title>
        <authorList>
            <person name="Aranda M."/>
            <person name="Li Y."/>
            <person name="Liew Y.J."/>
            <person name="Baumgarten S."/>
            <person name="Simakov O."/>
            <person name="Wilson M."/>
            <person name="Piel J."/>
            <person name="Ashoor H."/>
            <person name="Bougouffa S."/>
            <person name="Bajic V.B."/>
            <person name="Ryu T."/>
            <person name="Ravasi T."/>
            <person name="Bayer T."/>
            <person name="Micklem G."/>
            <person name="Kim H."/>
            <person name="Bhak J."/>
            <person name="Lajeunesse T.C."/>
            <person name="Voolstra C.R."/>
        </authorList>
    </citation>
    <scope>NUCLEOTIDE SEQUENCE [LARGE SCALE GENOMIC DNA]</scope>
    <source>
        <strain evidence="3 4">CCMP2467</strain>
    </source>
</reference>
<feature type="repeat" description="PPR" evidence="2">
    <location>
        <begin position="167"/>
        <end position="201"/>
    </location>
</feature>
<gene>
    <name evidence="3" type="ORF">AK812_SmicGene27330</name>
</gene>
<dbReference type="InterPro" id="IPR011990">
    <property type="entry name" value="TPR-like_helical_dom_sf"/>
</dbReference>
<dbReference type="InterPro" id="IPR002885">
    <property type="entry name" value="PPR_rpt"/>
</dbReference>
<name>A0A1Q9D735_SYMMI</name>
<dbReference type="OrthoDB" id="416243at2759"/>
<evidence type="ECO:0000313" key="4">
    <source>
        <dbReference type="Proteomes" id="UP000186817"/>
    </source>
</evidence>
<dbReference type="PROSITE" id="PS51375">
    <property type="entry name" value="PPR"/>
    <property type="match status" value="2"/>
</dbReference>
<evidence type="ECO:0000256" key="1">
    <source>
        <dbReference type="ARBA" id="ARBA00022737"/>
    </source>
</evidence>
<proteinExistence type="predicted"/>
<dbReference type="Pfam" id="PF01535">
    <property type="entry name" value="PPR"/>
    <property type="match status" value="1"/>
</dbReference>
<dbReference type="Gene3D" id="1.25.40.10">
    <property type="entry name" value="Tetratricopeptide repeat domain"/>
    <property type="match status" value="2"/>
</dbReference>
<accession>A0A1Q9D735</accession>
<evidence type="ECO:0000256" key="2">
    <source>
        <dbReference type="PROSITE-ProRule" id="PRU00708"/>
    </source>
</evidence>
<dbReference type="Pfam" id="PF13812">
    <property type="entry name" value="PPR_3"/>
    <property type="match status" value="1"/>
</dbReference>
<dbReference type="EMBL" id="LSRX01000683">
    <property type="protein sequence ID" value="OLP91019.1"/>
    <property type="molecule type" value="Genomic_DNA"/>
</dbReference>
<feature type="repeat" description="PPR" evidence="2">
    <location>
        <begin position="297"/>
        <end position="332"/>
    </location>
</feature>
<dbReference type="PANTHER" id="PTHR47447:SF17">
    <property type="entry name" value="OS12G0638900 PROTEIN"/>
    <property type="match status" value="1"/>
</dbReference>
<comment type="caution">
    <text evidence="3">The sequence shown here is derived from an EMBL/GenBank/DDBJ whole genome shotgun (WGS) entry which is preliminary data.</text>
</comment>
<evidence type="ECO:0000313" key="3">
    <source>
        <dbReference type="EMBL" id="OLP91019.1"/>
    </source>
</evidence>
<keyword evidence="4" id="KW-1185">Reference proteome</keyword>
<dbReference type="Proteomes" id="UP000186817">
    <property type="component" value="Unassembled WGS sequence"/>
</dbReference>
<protein>
    <submittedName>
        <fullName evidence="3">Pentatricopeptide repeat-containing protein, mitochondrial</fullName>
    </submittedName>
</protein>